<protein>
    <submittedName>
        <fullName evidence="2">Uncharacterized protein</fullName>
    </submittedName>
</protein>
<reference evidence="2 3" key="1">
    <citation type="submission" date="2020-08" db="EMBL/GenBank/DDBJ databases">
        <title>Sequencing the genomes of 1000 actinobacteria strains.</title>
        <authorList>
            <person name="Klenk H.-P."/>
        </authorList>
    </citation>
    <scope>NUCLEOTIDE SEQUENCE [LARGE SCALE GENOMIC DNA]</scope>
    <source>
        <strain evidence="2 3">DSM 43023</strain>
    </source>
</reference>
<name>A0A7W7RPC9_9ACTN</name>
<feature type="transmembrane region" description="Helical" evidence="1">
    <location>
        <begin position="16"/>
        <end position="34"/>
    </location>
</feature>
<sequence>MRRSQELLSPLWDLPLLWFGYAPLTALACGGVLLSVRAGRPRLGRVLARSAATVVIVRHLPSQLLLMLDLSAGPGCAESWGPPEILGQSVMMDLYHLVPALLVLLAVRGRKAVQEDVDAPDGAVQLLIMVFPGEERRPVIYRDHPSGKSRGTGP</sequence>
<keyword evidence="1" id="KW-0812">Transmembrane</keyword>
<evidence type="ECO:0000313" key="3">
    <source>
        <dbReference type="Proteomes" id="UP000534286"/>
    </source>
</evidence>
<keyword evidence="3" id="KW-1185">Reference proteome</keyword>
<keyword evidence="1" id="KW-0472">Membrane</keyword>
<dbReference type="RefSeq" id="WP_184751842.1">
    <property type="nucleotide sequence ID" value="NZ_BAABEK010000028.1"/>
</dbReference>
<dbReference type="AlphaFoldDB" id="A0A7W7RPC9"/>
<evidence type="ECO:0000313" key="2">
    <source>
        <dbReference type="EMBL" id="MBB4935733.1"/>
    </source>
</evidence>
<evidence type="ECO:0000256" key="1">
    <source>
        <dbReference type="SAM" id="Phobius"/>
    </source>
</evidence>
<gene>
    <name evidence="2" type="ORF">FHR32_000038</name>
</gene>
<organism evidence="2 3">
    <name type="scientific">Streptosporangium album</name>
    <dbReference type="NCBI Taxonomy" id="47479"/>
    <lineage>
        <taxon>Bacteria</taxon>
        <taxon>Bacillati</taxon>
        <taxon>Actinomycetota</taxon>
        <taxon>Actinomycetes</taxon>
        <taxon>Streptosporangiales</taxon>
        <taxon>Streptosporangiaceae</taxon>
        <taxon>Streptosporangium</taxon>
    </lineage>
</organism>
<dbReference type="PROSITE" id="PS51257">
    <property type="entry name" value="PROKAR_LIPOPROTEIN"/>
    <property type="match status" value="1"/>
</dbReference>
<proteinExistence type="predicted"/>
<accession>A0A7W7RPC9</accession>
<dbReference type="Proteomes" id="UP000534286">
    <property type="component" value="Unassembled WGS sequence"/>
</dbReference>
<keyword evidence="1" id="KW-1133">Transmembrane helix</keyword>
<dbReference type="EMBL" id="JACHJU010000001">
    <property type="protein sequence ID" value="MBB4935733.1"/>
    <property type="molecule type" value="Genomic_DNA"/>
</dbReference>
<comment type="caution">
    <text evidence="2">The sequence shown here is derived from an EMBL/GenBank/DDBJ whole genome shotgun (WGS) entry which is preliminary data.</text>
</comment>